<organism evidence="1">
    <name type="scientific">marine sediment metagenome</name>
    <dbReference type="NCBI Taxonomy" id="412755"/>
    <lineage>
        <taxon>unclassified sequences</taxon>
        <taxon>metagenomes</taxon>
        <taxon>ecological metagenomes</taxon>
    </lineage>
</organism>
<protein>
    <submittedName>
        <fullName evidence="1">Uncharacterized protein</fullName>
    </submittedName>
</protein>
<reference evidence="1" key="1">
    <citation type="journal article" date="2015" name="Nature">
        <title>Complex archaea that bridge the gap between prokaryotes and eukaryotes.</title>
        <authorList>
            <person name="Spang A."/>
            <person name="Saw J.H."/>
            <person name="Jorgensen S.L."/>
            <person name="Zaremba-Niedzwiedzka K."/>
            <person name="Martijn J."/>
            <person name="Lind A.E."/>
            <person name="van Eijk R."/>
            <person name="Schleper C."/>
            <person name="Guy L."/>
            <person name="Ettema T.J."/>
        </authorList>
    </citation>
    <scope>NUCLEOTIDE SEQUENCE</scope>
</reference>
<name>A0A0F9NUU0_9ZZZZ</name>
<evidence type="ECO:0000313" key="1">
    <source>
        <dbReference type="EMBL" id="KKM92635.1"/>
    </source>
</evidence>
<feature type="non-terminal residue" evidence="1">
    <location>
        <position position="105"/>
    </location>
</feature>
<accession>A0A0F9NUU0</accession>
<sequence>MRKIEVYQAEKDAGLTEKILAAKATLTVQAKVTDKHTSSADQAALVNKILQYLRKSQKEEIESVEDLIGKDQPDLALIVAILVSTGWNGNDDIFTPAELWKARGT</sequence>
<dbReference type="AlphaFoldDB" id="A0A0F9NUU0"/>
<dbReference type="EMBL" id="LAZR01006366">
    <property type="protein sequence ID" value="KKM92635.1"/>
    <property type="molecule type" value="Genomic_DNA"/>
</dbReference>
<gene>
    <name evidence="1" type="ORF">LCGC14_1216440</name>
</gene>
<comment type="caution">
    <text evidence="1">The sequence shown here is derived from an EMBL/GenBank/DDBJ whole genome shotgun (WGS) entry which is preliminary data.</text>
</comment>
<proteinExistence type="predicted"/>